<proteinExistence type="predicted"/>
<comment type="caution">
    <text evidence="4">The sequence shown here is derived from an EMBL/GenBank/DDBJ whole genome shotgun (WGS) entry which is preliminary data.</text>
</comment>
<gene>
    <name evidence="4" type="ORF">ACFQ24_17470</name>
</gene>
<organism evidence="4 5">
    <name type="scientific">Sphingobium olei</name>
    <dbReference type="NCBI Taxonomy" id="420955"/>
    <lineage>
        <taxon>Bacteria</taxon>
        <taxon>Pseudomonadati</taxon>
        <taxon>Pseudomonadota</taxon>
        <taxon>Alphaproteobacteria</taxon>
        <taxon>Sphingomonadales</taxon>
        <taxon>Sphingomonadaceae</taxon>
        <taxon>Sphingobium</taxon>
    </lineage>
</organism>
<dbReference type="Pfam" id="PF00005">
    <property type="entry name" value="ABC_tran"/>
    <property type="match status" value="1"/>
</dbReference>
<dbReference type="GO" id="GO:0005524">
    <property type="term" value="F:ATP binding"/>
    <property type="evidence" value="ECO:0007669"/>
    <property type="project" value="UniProtKB-KW"/>
</dbReference>
<dbReference type="PROSITE" id="PS00211">
    <property type="entry name" value="ABC_TRANSPORTER_1"/>
    <property type="match status" value="1"/>
</dbReference>
<dbReference type="PANTHER" id="PTHR43514">
    <property type="entry name" value="ABC TRANSPORTER I FAMILY MEMBER 10"/>
    <property type="match status" value="1"/>
</dbReference>
<dbReference type="SUPFAM" id="SSF52540">
    <property type="entry name" value="P-loop containing nucleoside triphosphate hydrolases"/>
    <property type="match status" value="1"/>
</dbReference>
<feature type="domain" description="ABC transporter" evidence="3">
    <location>
        <begin position="2"/>
        <end position="208"/>
    </location>
</feature>
<sequence length="208" mass="22752">MSFDIDVTRKLGAKRISLRFSAPSGITALVGPSGIGKTSVLNMIAGLLRPDHGHVEVGRTLLFDSDQRIDLPAADRRSGYVFQDRRLFPHMRVGANLRYGRRGYGLMDFDLMVDMLGIAALLDRWPATLSGGEAQRVAIGRALMSSPQFLLLDEPLASLDEARRAPIRAIIRRVAQEFALPVLLVSHDNGDVDQLADTIVRMDATSSG</sequence>
<evidence type="ECO:0000313" key="5">
    <source>
        <dbReference type="Proteomes" id="UP001597203"/>
    </source>
</evidence>
<name>A0ABW3P1X0_9SPHN</name>
<dbReference type="PROSITE" id="PS50893">
    <property type="entry name" value="ABC_TRANSPORTER_2"/>
    <property type="match status" value="1"/>
</dbReference>
<dbReference type="EMBL" id="JBHTLS010000133">
    <property type="protein sequence ID" value="MFD1106656.1"/>
    <property type="molecule type" value="Genomic_DNA"/>
</dbReference>
<evidence type="ECO:0000259" key="3">
    <source>
        <dbReference type="PROSITE" id="PS50893"/>
    </source>
</evidence>
<accession>A0ABW3P1X0</accession>
<evidence type="ECO:0000256" key="1">
    <source>
        <dbReference type="ARBA" id="ARBA00022741"/>
    </source>
</evidence>
<dbReference type="InterPro" id="IPR027417">
    <property type="entry name" value="P-loop_NTPase"/>
</dbReference>
<dbReference type="InterPro" id="IPR003439">
    <property type="entry name" value="ABC_transporter-like_ATP-bd"/>
</dbReference>
<dbReference type="RefSeq" id="WP_380913541.1">
    <property type="nucleotide sequence ID" value="NZ_JBHTLS010000133.1"/>
</dbReference>
<dbReference type="Gene3D" id="3.40.50.300">
    <property type="entry name" value="P-loop containing nucleotide triphosphate hydrolases"/>
    <property type="match status" value="1"/>
</dbReference>
<reference evidence="5" key="1">
    <citation type="journal article" date="2019" name="Int. J. Syst. Evol. Microbiol.">
        <title>The Global Catalogue of Microorganisms (GCM) 10K type strain sequencing project: providing services to taxonomists for standard genome sequencing and annotation.</title>
        <authorList>
            <consortium name="The Broad Institute Genomics Platform"/>
            <consortium name="The Broad Institute Genome Sequencing Center for Infectious Disease"/>
            <person name="Wu L."/>
            <person name="Ma J."/>
        </authorList>
    </citation>
    <scope>NUCLEOTIDE SEQUENCE [LARGE SCALE GENOMIC DNA]</scope>
    <source>
        <strain evidence="5">CCUG 54329</strain>
    </source>
</reference>
<evidence type="ECO:0000256" key="2">
    <source>
        <dbReference type="ARBA" id="ARBA00022840"/>
    </source>
</evidence>
<keyword evidence="2 4" id="KW-0067">ATP-binding</keyword>
<dbReference type="InterPro" id="IPR003593">
    <property type="entry name" value="AAA+_ATPase"/>
</dbReference>
<dbReference type="InterPro" id="IPR050334">
    <property type="entry name" value="Molybdenum_import_ModC"/>
</dbReference>
<evidence type="ECO:0000313" key="4">
    <source>
        <dbReference type="EMBL" id="MFD1106656.1"/>
    </source>
</evidence>
<dbReference type="Proteomes" id="UP001597203">
    <property type="component" value="Unassembled WGS sequence"/>
</dbReference>
<keyword evidence="5" id="KW-1185">Reference proteome</keyword>
<dbReference type="SMART" id="SM00382">
    <property type="entry name" value="AAA"/>
    <property type="match status" value="1"/>
</dbReference>
<dbReference type="PANTHER" id="PTHR43514:SF4">
    <property type="entry name" value="ABC TRANSPORTER I FAMILY MEMBER 10"/>
    <property type="match status" value="1"/>
</dbReference>
<keyword evidence="1" id="KW-0547">Nucleotide-binding</keyword>
<dbReference type="InterPro" id="IPR017871">
    <property type="entry name" value="ABC_transporter-like_CS"/>
</dbReference>
<protein>
    <submittedName>
        <fullName evidence="4">ATP-binding cassette domain-containing protein</fullName>
    </submittedName>
</protein>